<protein>
    <submittedName>
        <fullName evidence="1">Uncharacterized protein</fullName>
    </submittedName>
</protein>
<keyword evidence="2" id="KW-1185">Reference proteome</keyword>
<comment type="caution">
    <text evidence="1">The sequence shown here is derived from an EMBL/GenBank/DDBJ whole genome shotgun (WGS) entry which is preliminary data.</text>
</comment>
<name>A0AAV7W165_PLEWA</name>
<dbReference type="Proteomes" id="UP001066276">
    <property type="component" value="Chromosome 1_2"/>
</dbReference>
<dbReference type="EMBL" id="JANPWB010000002">
    <property type="protein sequence ID" value="KAJ1205914.1"/>
    <property type="molecule type" value="Genomic_DNA"/>
</dbReference>
<organism evidence="1 2">
    <name type="scientific">Pleurodeles waltl</name>
    <name type="common">Iberian ribbed newt</name>
    <dbReference type="NCBI Taxonomy" id="8319"/>
    <lineage>
        <taxon>Eukaryota</taxon>
        <taxon>Metazoa</taxon>
        <taxon>Chordata</taxon>
        <taxon>Craniata</taxon>
        <taxon>Vertebrata</taxon>
        <taxon>Euteleostomi</taxon>
        <taxon>Amphibia</taxon>
        <taxon>Batrachia</taxon>
        <taxon>Caudata</taxon>
        <taxon>Salamandroidea</taxon>
        <taxon>Salamandridae</taxon>
        <taxon>Pleurodelinae</taxon>
        <taxon>Pleurodeles</taxon>
    </lineage>
</organism>
<sequence length="68" mass="7380">MDAPPGSTAAALALASFEWRPINVKVQLQNCSCVTKTGKVRDDETRKCVKASLDCTLRDRDCVMGHGL</sequence>
<gene>
    <name evidence="1" type="ORF">NDU88_001335</name>
</gene>
<reference evidence="1" key="1">
    <citation type="journal article" date="2022" name="bioRxiv">
        <title>Sequencing and chromosome-scale assembly of the giantPleurodeles waltlgenome.</title>
        <authorList>
            <person name="Brown T."/>
            <person name="Elewa A."/>
            <person name="Iarovenko S."/>
            <person name="Subramanian E."/>
            <person name="Araus A.J."/>
            <person name="Petzold A."/>
            <person name="Susuki M."/>
            <person name="Suzuki K.-i.T."/>
            <person name="Hayashi T."/>
            <person name="Toyoda A."/>
            <person name="Oliveira C."/>
            <person name="Osipova E."/>
            <person name="Leigh N.D."/>
            <person name="Simon A."/>
            <person name="Yun M.H."/>
        </authorList>
    </citation>
    <scope>NUCLEOTIDE SEQUENCE</scope>
    <source>
        <strain evidence="1">20211129_DDA</strain>
        <tissue evidence="1">Liver</tissue>
    </source>
</reference>
<proteinExistence type="predicted"/>
<evidence type="ECO:0000313" key="2">
    <source>
        <dbReference type="Proteomes" id="UP001066276"/>
    </source>
</evidence>
<dbReference type="AlphaFoldDB" id="A0AAV7W165"/>
<evidence type="ECO:0000313" key="1">
    <source>
        <dbReference type="EMBL" id="KAJ1205914.1"/>
    </source>
</evidence>
<accession>A0AAV7W165</accession>